<sequence>MSKMFRKDFSTICDDHHWLDLYLQIVNIMTDYWQYDFPPFFTIQPNDETRRLQMDVWCAIIMDYCRRNKLYELNISESLGQPPFRNDKIGRNLTEESLRIILDEMVKRGRAEWLNVDGQTKQCLIYWLRIDEWADIIKQWVEDKGLNGTMCTLYEITQDEDRSDQQLFALDERILMKALRFLEKDGKAVLVHIDDSYGVKFL</sequence>
<dbReference type="Pfam" id="PF05871">
    <property type="entry name" value="ESCRT-II"/>
    <property type="match status" value="1"/>
</dbReference>
<dbReference type="OrthoDB" id="245150at2759"/>
<dbReference type="GO" id="GO:0005198">
    <property type="term" value="F:structural molecule activity"/>
    <property type="evidence" value="ECO:0007669"/>
    <property type="project" value="TreeGrafter"/>
</dbReference>
<dbReference type="InterPro" id="IPR036388">
    <property type="entry name" value="WH-like_DNA-bd_sf"/>
</dbReference>
<dbReference type="GO" id="GO:0043328">
    <property type="term" value="P:protein transport to vacuole involved in ubiquitin-dependent protein catabolic process via the multivesicular body sorting pathway"/>
    <property type="evidence" value="ECO:0007669"/>
    <property type="project" value="TreeGrafter"/>
</dbReference>
<evidence type="ECO:0000313" key="9">
    <source>
        <dbReference type="RefSeq" id="XP_027202400.1"/>
    </source>
</evidence>
<evidence type="ECO:0000256" key="6">
    <source>
        <dbReference type="ARBA" id="ARBA00022927"/>
    </source>
</evidence>
<dbReference type="Proteomes" id="UP000515146">
    <property type="component" value="Unplaced"/>
</dbReference>
<dbReference type="Gene3D" id="1.10.10.10">
    <property type="entry name" value="Winged helix-like DNA-binding domain superfamily/Winged helix DNA-binding domain"/>
    <property type="match status" value="1"/>
</dbReference>
<dbReference type="InterPro" id="IPR008570">
    <property type="entry name" value="ESCRT-II_cplx_Vps25-sub"/>
</dbReference>
<gene>
    <name evidence="9 10" type="primary">LOC113796342</name>
</gene>
<keyword evidence="4" id="KW-0813">Transport</keyword>
<dbReference type="PANTHER" id="PTHR13149:SF0">
    <property type="entry name" value="VACUOLAR PROTEIN-SORTING-ASSOCIATED PROTEIN 25"/>
    <property type="match status" value="1"/>
</dbReference>
<accession>A0A6P6YAS0</accession>
<comment type="similarity">
    <text evidence="2">Belongs to the VPS25 family.</text>
</comment>
<dbReference type="SUPFAM" id="SSF46785">
    <property type="entry name" value="Winged helix' DNA-binding domain"/>
    <property type="match status" value="2"/>
</dbReference>
<keyword evidence="5" id="KW-0963">Cytoplasm</keyword>
<proteinExistence type="inferred from homology"/>
<dbReference type="GeneID" id="113796342"/>
<evidence type="ECO:0000313" key="8">
    <source>
        <dbReference type="Proteomes" id="UP000515146"/>
    </source>
</evidence>
<dbReference type="RefSeq" id="XP_027202400.1">
    <property type="nucleotide sequence ID" value="XM_027346599.1"/>
</dbReference>
<organism evidence="8 9">
    <name type="scientific">Dermatophagoides pteronyssinus</name>
    <name type="common">European house dust mite</name>
    <dbReference type="NCBI Taxonomy" id="6956"/>
    <lineage>
        <taxon>Eukaryota</taxon>
        <taxon>Metazoa</taxon>
        <taxon>Ecdysozoa</taxon>
        <taxon>Arthropoda</taxon>
        <taxon>Chelicerata</taxon>
        <taxon>Arachnida</taxon>
        <taxon>Acari</taxon>
        <taxon>Acariformes</taxon>
        <taxon>Sarcoptiformes</taxon>
        <taxon>Astigmata</taxon>
        <taxon>Psoroptidia</taxon>
        <taxon>Analgoidea</taxon>
        <taxon>Pyroglyphidae</taxon>
        <taxon>Dermatophagoidinae</taxon>
        <taxon>Dermatophagoides</taxon>
    </lineage>
</organism>
<name>A0A6P6YAS0_DERPT</name>
<evidence type="ECO:0000256" key="3">
    <source>
        <dbReference type="ARBA" id="ARBA00017934"/>
    </source>
</evidence>
<dbReference type="GO" id="GO:0016236">
    <property type="term" value="P:macroautophagy"/>
    <property type="evidence" value="ECO:0007669"/>
    <property type="project" value="UniProtKB-ARBA"/>
</dbReference>
<dbReference type="FunFam" id="1.10.10.570:FF:000003">
    <property type="entry name" value="Vacuolar protein-sorting-associated protein 25"/>
    <property type="match status" value="1"/>
</dbReference>
<evidence type="ECO:0000313" key="10">
    <source>
        <dbReference type="RefSeq" id="XP_027202402.1"/>
    </source>
</evidence>
<keyword evidence="8" id="KW-1185">Reference proteome</keyword>
<keyword evidence="6" id="KW-0653">Protein transport</keyword>
<evidence type="ECO:0000256" key="5">
    <source>
        <dbReference type="ARBA" id="ARBA00022490"/>
    </source>
</evidence>
<dbReference type="Gene3D" id="1.10.10.570">
    <property type="entry name" value="Winged helix' DNA-binding domain. Chain C. Domain 1"/>
    <property type="match status" value="1"/>
</dbReference>
<dbReference type="InterPro" id="IPR036390">
    <property type="entry name" value="WH_DNA-bd_sf"/>
</dbReference>
<comment type="subcellular location">
    <subcellularLocation>
        <location evidence="1">Cytoplasm</location>
    </subcellularLocation>
</comment>
<evidence type="ECO:0000256" key="1">
    <source>
        <dbReference type="ARBA" id="ARBA00004496"/>
    </source>
</evidence>
<dbReference type="AlphaFoldDB" id="A0A6P6YAS0"/>
<protein>
    <recommendedName>
        <fullName evidence="3">Vacuolar protein-sorting-associated protein 25</fullName>
    </recommendedName>
    <alternativeName>
        <fullName evidence="7">ESCRT-II complex subunit VPS25</fullName>
    </alternativeName>
</protein>
<evidence type="ECO:0000256" key="4">
    <source>
        <dbReference type="ARBA" id="ARBA00022448"/>
    </source>
</evidence>
<dbReference type="GO" id="GO:0000814">
    <property type="term" value="C:ESCRT II complex"/>
    <property type="evidence" value="ECO:0007669"/>
    <property type="project" value="InterPro"/>
</dbReference>
<dbReference type="InterPro" id="IPR014041">
    <property type="entry name" value="ESCRT-II_cplx_Vps25-sub_N"/>
</dbReference>
<reference evidence="9 10" key="1">
    <citation type="submission" date="2025-04" db="UniProtKB">
        <authorList>
            <consortium name="RefSeq"/>
        </authorList>
    </citation>
    <scope>IDENTIFICATION</scope>
    <source>
        <strain evidence="9 10">Airmid</strain>
    </source>
</reference>
<dbReference type="GO" id="GO:0042803">
    <property type="term" value="F:protein homodimerization activity"/>
    <property type="evidence" value="ECO:0007669"/>
    <property type="project" value="TreeGrafter"/>
</dbReference>
<dbReference type="CTD" id="84313"/>
<dbReference type="OMA" id="TRCLIMW"/>
<evidence type="ECO:0000256" key="2">
    <source>
        <dbReference type="ARBA" id="ARBA00009674"/>
    </source>
</evidence>
<dbReference type="PANTHER" id="PTHR13149">
    <property type="entry name" value="VACUOLAR PROTEIN SORTING-ASSOCIATED PROTEIN VPS25"/>
    <property type="match status" value="1"/>
</dbReference>
<evidence type="ECO:0000256" key="7">
    <source>
        <dbReference type="ARBA" id="ARBA00030094"/>
    </source>
</evidence>
<dbReference type="FunFam" id="1.10.10.10:FF:000141">
    <property type="entry name" value="vacuolar protein-sorting-associated protein 25"/>
    <property type="match status" value="1"/>
</dbReference>
<dbReference type="RefSeq" id="XP_027202402.1">
    <property type="nucleotide sequence ID" value="XM_027346601.1"/>
</dbReference>
<dbReference type="KEGG" id="dpte:113796342"/>